<name>A0A7J0EBB6_9ERIC</name>
<evidence type="ECO:0000256" key="5">
    <source>
        <dbReference type="SAM" id="MobiDB-lite"/>
    </source>
</evidence>
<keyword evidence="1" id="KW-0813">Transport</keyword>
<dbReference type="PANTHER" id="PTHR32468">
    <property type="entry name" value="CATION/H + ANTIPORTER"/>
    <property type="match status" value="1"/>
</dbReference>
<evidence type="ECO:0000313" key="8">
    <source>
        <dbReference type="Proteomes" id="UP000585474"/>
    </source>
</evidence>
<feature type="transmembrane region" description="Helical" evidence="6">
    <location>
        <begin position="142"/>
        <end position="166"/>
    </location>
</feature>
<protein>
    <submittedName>
        <fullName evidence="7">Uncharacterized protein</fullName>
    </submittedName>
</protein>
<keyword evidence="8" id="KW-1185">Reference proteome</keyword>
<keyword evidence="6" id="KW-0812">Transmembrane</keyword>
<feature type="transmembrane region" description="Helical" evidence="6">
    <location>
        <begin position="103"/>
        <end position="122"/>
    </location>
</feature>
<dbReference type="AlphaFoldDB" id="A0A7J0EBB6"/>
<feature type="transmembrane region" description="Helical" evidence="6">
    <location>
        <begin position="178"/>
        <end position="197"/>
    </location>
</feature>
<keyword evidence="6" id="KW-0472">Membrane</keyword>
<dbReference type="OrthoDB" id="1938353at2759"/>
<sequence>MDPSMVKKSGKKVGHIPRSHRLQRLSPCKLHGRLDSNPRHPFRDRHTNPKPVSGRCPPSCRPQDHQLRTRAPRLDDLVDLGAIQLIDNDHHHLRVGSQGTASVGLQAIILFTTSIFGFGFMAQKAFSWTADRHRKGNWSRRLTVFIAASIIVSAIVSENLGILYHYGLVRARRAAARTILWVTLFGSSVVKFTGHFLPALICKIPFKDALALSLILSAQGIVELSGCLTFRENDAMQTLDDQTFSAVTSSVCRTALVVLLLVRSIYDYYHRYGGCLNLPVRLLACAQRPEDAMATIRLLESSYASKDNPFSIFALHLLELVGRASPMLINHQLG</sequence>
<feature type="region of interest" description="Disordered" evidence="5">
    <location>
        <begin position="1"/>
        <end position="65"/>
    </location>
</feature>
<evidence type="ECO:0000256" key="6">
    <source>
        <dbReference type="SAM" id="Phobius"/>
    </source>
</evidence>
<dbReference type="GO" id="GO:0006813">
    <property type="term" value="P:potassium ion transport"/>
    <property type="evidence" value="ECO:0007669"/>
    <property type="project" value="UniProtKB-KW"/>
</dbReference>
<proteinExistence type="predicted"/>
<organism evidence="7 8">
    <name type="scientific">Actinidia rufa</name>
    <dbReference type="NCBI Taxonomy" id="165716"/>
    <lineage>
        <taxon>Eukaryota</taxon>
        <taxon>Viridiplantae</taxon>
        <taxon>Streptophyta</taxon>
        <taxon>Embryophyta</taxon>
        <taxon>Tracheophyta</taxon>
        <taxon>Spermatophyta</taxon>
        <taxon>Magnoliopsida</taxon>
        <taxon>eudicotyledons</taxon>
        <taxon>Gunneridae</taxon>
        <taxon>Pentapetalae</taxon>
        <taxon>asterids</taxon>
        <taxon>Ericales</taxon>
        <taxon>Actinidiaceae</taxon>
        <taxon>Actinidia</taxon>
    </lineage>
</organism>
<feature type="compositionally biased region" description="Basic residues" evidence="5">
    <location>
        <begin position="8"/>
        <end position="23"/>
    </location>
</feature>
<dbReference type="PANTHER" id="PTHR32468:SF22">
    <property type="entry name" value="CATION_H(+) ANTIPORTER 3-LIKE"/>
    <property type="match status" value="1"/>
</dbReference>
<dbReference type="GO" id="GO:0006885">
    <property type="term" value="P:regulation of pH"/>
    <property type="evidence" value="ECO:0007669"/>
    <property type="project" value="TreeGrafter"/>
</dbReference>
<evidence type="ECO:0000256" key="4">
    <source>
        <dbReference type="ARBA" id="ARBA00023065"/>
    </source>
</evidence>
<evidence type="ECO:0000256" key="3">
    <source>
        <dbReference type="ARBA" id="ARBA00022958"/>
    </source>
</evidence>
<gene>
    <name evidence="7" type="ORF">Acr_03g0002400</name>
</gene>
<dbReference type="InterPro" id="IPR050794">
    <property type="entry name" value="CPA2_transporter"/>
</dbReference>
<accession>A0A7J0EBB6</accession>
<evidence type="ECO:0000256" key="1">
    <source>
        <dbReference type="ARBA" id="ARBA00022448"/>
    </source>
</evidence>
<keyword evidence="4" id="KW-0406">Ion transport</keyword>
<keyword evidence="3" id="KW-0630">Potassium</keyword>
<reference evidence="7 8" key="1">
    <citation type="submission" date="2019-07" db="EMBL/GenBank/DDBJ databases">
        <title>De Novo Assembly of kiwifruit Actinidia rufa.</title>
        <authorList>
            <person name="Sugita-Konishi S."/>
            <person name="Sato K."/>
            <person name="Mori E."/>
            <person name="Abe Y."/>
            <person name="Kisaki G."/>
            <person name="Hamano K."/>
            <person name="Suezawa K."/>
            <person name="Otani M."/>
            <person name="Fukuda T."/>
            <person name="Manabe T."/>
            <person name="Gomi K."/>
            <person name="Tabuchi M."/>
            <person name="Akimitsu K."/>
            <person name="Kataoka I."/>
        </authorList>
    </citation>
    <scope>NUCLEOTIDE SEQUENCE [LARGE SCALE GENOMIC DNA]</scope>
    <source>
        <strain evidence="8">cv. Fuchu</strain>
    </source>
</reference>
<evidence type="ECO:0000313" key="7">
    <source>
        <dbReference type="EMBL" id="GFY83466.1"/>
    </source>
</evidence>
<dbReference type="GO" id="GO:0012505">
    <property type="term" value="C:endomembrane system"/>
    <property type="evidence" value="ECO:0007669"/>
    <property type="project" value="TreeGrafter"/>
</dbReference>
<dbReference type="GO" id="GO:0098662">
    <property type="term" value="P:inorganic cation transmembrane transport"/>
    <property type="evidence" value="ECO:0007669"/>
    <property type="project" value="TreeGrafter"/>
</dbReference>
<dbReference type="Proteomes" id="UP000585474">
    <property type="component" value="Unassembled WGS sequence"/>
</dbReference>
<evidence type="ECO:0000256" key="2">
    <source>
        <dbReference type="ARBA" id="ARBA00022538"/>
    </source>
</evidence>
<keyword evidence="6" id="KW-1133">Transmembrane helix</keyword>
<keyword evidence="2" id="KW-0633">Potassium transport</keyword>
<comment type="caution">
    <text evidence="7">The sequence shown here is derived from an EMBL/GenBank/DDBJ whole genome shotgun (WGS) entry which is preliminary data.</text>
</comment>
<dbReference type="EMBL" id="BJWL01000003">
    <property type="protein sequence ID" value="GFY83466.1"/>
    <property type="molecule type" value="Genomic_DNA"/>
</dbReference>